<proteinExistence type="predicted"/>
<evidence type="ECO:0000256" key="1">
    <source>
        <dbReference type="SAM" id="Phobius"/>
    </source>
</evidence>
<dbReference type="EMBL" id="GDHC01011058">
    <property type="protein sequence ID" value="JAQ07571.1"/>
    <property type="molecule type" value="Transcribed_RNA"/>
</dbReference>
<organism evidence="2">
    <name type="scientific">Lygus hesperus</name>
    <name type="common">Western plant bug</name>
    <dbReference type="NCBI Taxonomy" id="30085"/>
    <lineage>
        <taxon>Eukaryota</taxon>
        <taxon>Metazoa</taxon>
        <taxon>Ecdysozoa</taxon>
        <taxon>Arthropoda</taxon>
        <taxon>Hexapoda</taxon>
        <taxon>Insecta</taxon>
        <taxon>Pterygota</taxon>
        <taxon>Neoptera</taxon>
        <taxon>Paraneoptera</taxon>
        <taxon>Hemiptera</taxon>
        <taxon>Heteroptera</taxon>
        <taxon>Panheteroptera</taxon>
        <taxon>Cimicomorpha</taxon>
        <taxon>Miridae</taxon>
        <taxon>Mirini</taxon>
        <taxon>Lygus</taxon>
    </lineage>
</organism>
<accession>A0A146LHK3</accession>
<keyword evidence="1" id="KW-0812">Transmembrane</keyword>
<protein>
    <submittedName>
        <fullName evidence="2">Uncharacterized protein</fullName>
    </submittedName>
</protein>
<sequence length="103" mass="11172">RHSSTRFIVRCQQGIVVAVAPVAFCATQLHYVISLCMSSRVFAVHVVLSLHCTPRHLLPLCAICVVADVDVALVTTIALPQQRHSLSNVVDGQAGRRLASKML</sequence>
<gene>
    <name evidence="2" type="ORF">g.473</name>
</gene>
<name>A0A146LHK3_LYGHE</name>
<keyword evidence="1" id="KW-0472">Membrane</keyword>
<dbReference type="AlphaFoldDB" id="A0A146LHK3"/>
<feature type="non-terminal residue" evidence="2">
    <location>
        <position position="1"/>
    </location>
</feature>
<reference evidence="2" key="1">
    <citation type="journal article" date="2016" name="Gigascience">
        <title>De novo construction of an expanded transcriptome assembly for the western tarnished plant bug, Lygus hesperus.</title>
        <authorList>
            <person name="Tassone E.E."/>
            <person name="Geib S.M."/>
            <person name="Hall B."/>
            <person name="Fabrick J.A."/>
            <person name="Brent C.S."/>
            <person name="Hull J.J."/>
        </authorList>
    </citation>
    <scope>NUCLEOTIDE SEQUENCE</scope>
</reference>
<keyword evidence="1" id="KW-1133">Transmembrane helix</keyword>
<feature type="transmembrane region" description="Helical" evidence="1">
    <location>
        <begin position="7"/>
        <end position="24"/>
    </location>
</feature>
<evidence type="ECO:0000313" key="2">
    <source>
        <dbReference type="EMBL" id="JAQ07571.1"/>
    </source>
</evidence>